<dbReference type="SMART" id="SM00487">
    <property type="entry name" value="DEXDc"/>
    <property type="match status" value="1"/>
</dbReference>
<keyword evidence="7 9" id="KW-0238">DNA-binding</keyword>
<dbReference type="Gene3D" id="3.90.1150.50">
    <property type="entry name" value="Transcription-repair-coupling factor, D7 domain"/>
    <property type="match status" value="1"/>
</dbReference>
<keyword evidence="4 9" id="KW-0378">Hydrolase</keyword>
<keyword evidence="1 9" id="KW-0963">Cytoplasm</keyword>
<dbReference type="NCBIfam" id="TIGR00580">
    <property type="entry name" value="mfd"/>
    <property type="match status" value="1"/>
</dbReference>
<evidence type="ECO:0000313" key="13">
    <source>
        <dbReference type="Proteomes" id="UP000178735"/>
    </source>
</evidence>
<evidence type="ECO:0000256" key="9">
    <source>
        <dbReference type="HAMAP-Rule" id="MF_00969"/>
    </source>
</evidence>
<evidence type="ECO:0000259" key="10">
    <source>
        <dbReference type="PROSITE" id="PS51192"/>
    </source>
</evidence>
<dbReference type="GO" id="GO:0005737">
    <property type="term" value="C:cytoplasm"/>
    <property type="evidence" value="ECO:0007669"/>
    <property type="project" value="UniProtKB-SubCell"/>
</dbReference>
<keyword evidence="6 9" id="KW-0067">ATP-binding</keyword>
<evidence type="ECO:0000256" key="8">
    <source>
        <dbReference type="ARBA" id="ARBA00023204"/>
    </source>
</evidence>
<dbReference type="InterPro" id="IPR027417">
    <property type="entry name" value="P-loop_NTPase"/>
</dbReference>
<dbReference type="PROSITE" id="PS51192">
    <property type="entry name" value="HELICASE_ATP_BIND_1"/>
    <property type="match status" value="1"/>
</dbReference>
<feature type="domain" description="Helicase C-terminal" evidence="11">
    <location>
        <begin position="831"/>
        <end position="997"/>
    </location>
</feature>
<evidence type="ECO:0000259" key="11">
    <source>
        <dbReference type="PROSITE" id="PS51194"/>
    </source>
</evidence>
<sequence length="1198" mass="135140">MDTEKINAKLFDSLINKIRHTKPSKVTLSGAAENIGAFIIDRMAAELKGAAYSNYDAFLIVTPCQDSAERACYQLETLLKAAPPAVNAKDAAGHKVCLFSSLEWSPYEFLSPSQNLLSDRMSTLKSVIDFEKGAKKLFIVAPIAGLMQKCGPYRELENAGIKIAKNDTLDIEKLVESLAEAGYSAEDPVIDLAQFAVRGGIVDIFIPGLRNPVRVDFFGDTIDSIKTFNIEDQRTIEPIDEVYILPAGEYIYGKAELDAMYRNMNKVSRLAPSHEANRIAEGIKIANIERYAPFMYDHCMPTIVDYMNKYISKYCVFYYSKEDIAAEGAGFLKKLEKLHLENKAEDVYSLPPEQYYKHSDILIKDIEHNNSAVKINLTPYDDSGMDEDGHVYFDLSVAPMPKFAGKFNQFITCVKEFLDDANTVLMILPTSGQIGRMVEVLSSLKLAVVVGENFMTSALARKTVYINEGYLHEGFIYKDEKLAVFSGYEAYGEHQPLYDKQAEIDVKAKAKSRYRKISSHLELADGDYVVHVNYGIGIYRGLTLLSAGGREADYLLLEYSDSDKLYVPVDALSMLHKYIALDGAEPRIGKLNDSSWKRQKATARKSIEKLAAYLVTLYARRSIAKGHQFGLDNDLMRQFEDSFAYKETVDQQNSIVEVKCDMESEKPMDRLICGDVGFGKTEVAIRAAFKACMDGKQVAFLAPTTILAMQHYNTLISRFSSYPVSVDLLSRFRTKSEQKETVEKLKEGKVDVVVGTHRIIQKDMGFKDLGLLIVDEEQRFGVKHKERLKELKNHVDVLTLTATPIPRTLYMSLVGSRDISTINTPPAERLPVKTFVLRYSEDTVKEAITRELLRRGQVYYVHNRIDTINSVVSKLSALVPGARVRAAHGQMDEKQLEKIMVDFCDREFDILVSTTIIENGLDISNVNTIIIERADTFGLSQLYQLRGRVGRAKNQAYAYFFFPHESILSHIAKKRLQAMKEFSELGSGYKIAMRDLEIRGAGNLLGHEQHGHICTIGFEMYCRLLEEEIKKIKGESIERKDEFDCEIEINTNAYLPTTYITSTYQKIDVYKRMVAAAGFDELAELNDELIDRFGKYPEQVYNLFQIVKIKILGRRLKALSVKEEKKHIIIKFQNAGQIDPSAVETLRRKFGQNVTFSDDVEITLLYLTKADLKGDNLLQMIISALKILDASPASGAKK</sequence>
<dbReference type="EMBL" id="MGFH01000028">
    <property type="protein sequence ID" value="OGM08009.1"/>
    <property type="molecule type" value="Genomic_DNA"/>
</dbReference>
<dbReference type="Gene3D" id="3.30.2060.10">
    <property type="entry name" value="Penicillin-binding protein 1b domain"/>
    <property type="match status" value="1"/>
</dbReference>
<dbReference type="Gene3D" id="3.40.50.300">
    <property type="entry name" value="P-loop containing nucleotide triphosphate hydrolases"/>
    <property type="match status" value="2"/>
</dbReference>
<dbReference type="GO" id="GO:0000716">
    <property type="term" value="P:transcription-coupled nucleotide-excision repair, DNA damage recognition"/>
    <property type="evidence" value="ECO:0007669"/>
    <property type="project" value="UniProtKB-UniRule"/>
</dbReference>
<dbReference type="InterPro" id="IPR036101">
    <property type="entry name" value="CarD-like/TRCF_RID_sf"/>
</dbReference>
<comment type="function">
    <text evidence="9">Couples transcription and DNA repair by recognizing RNA polymerase (RNAP) stalled at DNA lesions. Mediates ATP-dependent release of RNAP and its truncated transcript from the DNA, and recruitment of nucleotide excision repair machinery to the damaged site.</text>
</comment>
<dbReference type="EC" id="3.6.4.-" evidence="9"/>
<dbReference type="SMART" id="SM00982">
    <property type="entry name" value="TRCF"/>
    <property type="match status" value="1"/>
</dbReference>
<dbReference type="Proteomes" id="UP000178735">
    <property type="component" value="Unassembled WGS sequence"/>
</dbReference>
<evidence type="ECO:0000256" key="4">
    <source>
        <dbReference type="ARBA" id="ARBA00022801"/>
    </source>
</evidence>
<dbReference type="HAMAP" id="MF_00969">
    <property type="entry name" value="TRCF"/>
    <property type="match status" value="1"/>
</dbReference>
<dbReference type="InterPro" id="IPR001650">
    <property type="entry name" value="Helicase_C-like"/>
</dbReference>
<dbReference type="Gene3D" id="3.40.50.11180">
    <property type="match status" value="1"/>
</dbReference>
<dbReference type="InterPro" id="IPR003711">
    <property type="entry name" value="CarD-like/TRCF_RID"/>
</dbReference>
<dbReference type="InterPro" id="IPR004576">
    <property type="entry name" value="Mfd"/>
</dbReference>
<dbReference type="InterPro" id="IPR041471">
    <property type="entry name" value="UvrB_inter"/>
</dbReference>
<keyword evidence="8 9" id="KW-0234">DNA repair</keyword>
<comment type="similarity">
    <text evidence="9">In the N-terminal section; belongs to the UvrB family.</text>
</comment>
<comment type="similarity">
    <text evidence="9">In the C-terminal section; belongs to the helicase family. RecG subfamily.</text>
</comment>
<dbReference type="STRING" id="1817813.A2008_09140"/>
<dbReference type="InterPro" id="IPR014001">
    <property type="entry name" value="Helicase_ATP-bd"/>
</dbReference>
<evidence type="ECO:0000256" key="1">
    <source>
        <dbReference type="ARBA" id="ARBA00022490"/>
    </source>
</evidence>
<evidence type="ECO:0000256" key="5">
    <source>
        <dbReference type="ARBA" id="ARBA00022806"/>
    </source>
</evidence>
<gene>
    <name evidence="9" type="primary">mfd</name>
    <name evidence="12" type="ORF">A2008_09140</name>
</gene>
<dbReference type="SMART" id="SM01058">
    <property type="entry name" value="CarD_TRCF"/>
    <property type="match status" value="1"/>
</dbReference>
<keyword evidence="3 9" id="KW-0227">DNA damage</keyword>
<reference evidence="12 13" key="1">
    <citation type="journal article" date="2016" name="Nat. Commun.">
        <title>Thousands of microbial genomes shed light on interconnected biogeochemical processes in an aquifer system.</title>
        <authorList>
            <person name="Anantharaman K."/>
            <person name="Brown C.T."/>
            <person name="Hug L.A."/>
            <person name="Sharon I."/>
            <person name="Castelle C.J."/>
            <person name="Probst A.J."/>
            <person name="Thomas B.C."/>
            <person name="Singh A."/>
            <person name="Wilkins M.J."/>
            <person name="Karaoz U."/>
            <person name="Brodie E.L."/>
            <person name="Williams K.H."/>
            <person name="Hubbard S.S."/>
            <person name="Banfield J.F."/>
        </authorList>
    </citation>
    <scope>NUCLEOTIDE SEQUENCE [LARGE SCALE GENOMIC DNA]</scope>
</reference>
<dbReference type="Pfam" id="PF03461">
    <property type="entry name" value="TRCF"/>
    <property type="match status" value="1"/>
</dbReference>
<dbReference type="InterPro" id="IPR011545">
    <property type="entry name" value="DEAD/DEAH_box_helicase_dom"/>
</dbReference>
<dbReference type="InterPro" id="IPR005118">
    <property type="entry name" value="TRCF_C"/>
</dbReference>
<evidence type="ECO:0000256" key="3">
    <source>
        <dbReference type="ARBA" id="ARBA00022763"/>
    </source>
</evidence>
<dbReference type="CDD" id="cd17991">
    <property type="entry name" value="DEXHc_TRCF"/>
    <property type="match status" value="1"/>
</dbReference>
<evidence type="ECO:0000313" key="12">
    <source>
        <dbReference type="EMBL" id="OGM08009.1"/>
    </source>
</evidence>
<keyword evidence="2 9" id="KW-0547">Nucleotide-binding</keyword>
<dbReference type="AlphaFoldDB" id="A0A1F7WZY3"/>
<name>A0A1F7WZY3_9BACT</name>
<dbReference type="GO" id="GO:0005524">
    <property type="term" value="F:ATP binding"/>
    <property type="evidence" value="ECO:0007669"/>
    <property type="project" value="UniProtKB-UniRule"/>
</dbReference>
<feature type="domain" description="Helicase ATP-binding" evidence="10">
    <location>
        <begin position="661"/>
        <end position="822"/>
    </location>
</feature>
<dbReference type="PANTHER" id="PTHR47964">
    <property type="entry name" value="ATP-DEPENDENT DNA HELICASE HOMOLOG RECG, CHLOROPLASTIC"/>
    <property type="match status" value="1"/>
</dbReference>
<evidence type="ECO:0000256" key="6">
    <source>
        <dbReference type="ARBA" id="ARBA00022840"/>
    </source>
</evidence>
<dbReference type="SUPFAM" id="SSF141259">
    <property type="entry name" value="CarD-like"/>
    <property type="match status" value="1"/>
</dbReference>
<protein>
    <recommendedName>
        <fullName evidence="9">Transcription-repair-coupling factor</fullName>
        <shortName evidence="9">TRCF</shortName>
        <ecNumber evidence="9">3.6.4.-</ecNumber>
    </recommendedName>
</protein>
<dbReference type="GO" id="GO:0003678">
    <property type="term" value="F:DNA helicase activity"/>
    <property type="evidence" value="ECO:0007669"/>
    <property type="project" value="TreeGrafter"/>
</dbReference>
<dbReference type="Pfam" id="PF17757">
    <property type="entry name" value="UvrB_inter"/>
    <property type="match status" value="1"/>
</dbReference>
<keyword evidence="5" id="KW-0347">Helicase</keyword>
<dbReference type="GO" id="GO:0016787">
    <property type="term" value="F:hydrolase activity"/>
    <property type="evidence" value="ECO:0007669"/>
    <property type="project" value="UniProtKB-KW"/>
</dbReference>
<proteinExistence type="inferred from homology"/>
<evidence type="ECO:0000256" key="7">
    <source>
        <dbReference type="ARBA" id="ARBA00023125"/>
    </source>
</evidence>
<dbReference type="SMART" id="SM00490">
    <property type="entry name" value="HELICc"/>
    <property type="match status" value="1"/>
</dbReference>
<dbReference type="Pfam" id="PF00270">
    <property type="entry name" value="DEAD"/>
    <property type="match status" value="1"/>
</dbReference>
<dbReference type="PANTHER" id="PTHR47964:SF1">
    <property type="entry name" value="ATP-DEPENDENT DNA HELICASE HOMOLOG RECG, CHLOROPLASTIC"/>
    <property type="match status" value="1"/>
</dbReference>
<accession>A0A1F7WZY3</accession>
<dbReference type="Pfam" id="PF02559">
    <property type="entry name" value="CarD_TRCF_RID"/>
    <property type="match status" value="1"/>
</dbReference>
<dbReference type="PROSITE" id="PS51194">
    <property type="entry name" value="HELICASE_CTER"/>
    <property type="match status" value="1"/>
</dbReference>
<dbReference type="SUPFAM" id="SSF143517">
    <property type="entry name" value="TRCF domain-like"/>
    <property type="match status" value="1"/>
</dbReference>
<comment type="caution">
    <text evidence="12">The sequence shown here is derived from an EMBL/GenBank/DDBJ whole genome shotgun (WGS) entry which is preliminary data.</text>
</comment>
<dbReference type="Gene3D" id="2.40.10.170">
    <property type="match status" value="1"/>
</dbReference>
<comment type="subcellular location">
    <subcellularLocation>
        <location evidence="9">Cytoplasm</location>
    </subcellularLocation>
</comment>
<dbReference type="InterPro" id="IPR047112">
    <property type="entry name" value="RecG/Mfd"/>
</dbReference>
<dbReference type="InterPro" id="IPR037235">
    <property type="entry name" value="TRCF-like_C_D7"/>
</dbReference>
<dbReference type="GO" id="GO:0006355">
    <property type="term" value="P:regulation of DNA-templated transcription"/>
    <property type="evidence" value="ECO:0007669"/>
    <property type="project" value="UniProtKB-UniRule"/>
</dbReference>
<evidence type="ECO:0000256" key="2">
    <source>
        <dbReference type="ARBA" id="ARBA00022741"/>
    </source>
</evidence>
<dbReference type="GO" id="GO:0003684">
    <property type="term" value="F:damaged DNA binding"/>
    <property type="evidence" value="ECO:0007669"/>
    <property type="project" value="InterPro"/>
</dbReference>
<dbReference type="SUPFAM" id="SSF52540">
    <property type="entry name" value="P-loop containing nucleoside triphosphate hydrolases"/>
    <property type="match status" value="4"/>
</dbReference>
<dbReference type="Pfam" id="PF00271">
    <property type="entry name" value="Helicase_C"/>
    <property type="match status" value="1"/>
</dbReference>
<organism evidence="12 13">
    <name type="scientific">Candidatus Wallbacteria bacterium GWC2_49_35</name>
    <dbReference type="NCBI Taxonomy" id="1817813"/>
    <lineage>
        <taxon>Bacteria</taxon>
        <taxon>Candidatus Walliibacteriota</taxon>
    </lineage>
</organism>